<keyword evidence="1" id="KW-1133">Transmembrane helix</keyword>
<name>A0A238ZMS9_9FLAO</name>
<keyword evidence="1" id="KW-0812">Transmembrane</keyword>
<dbReference type="EMBL" id="FZNX01000007">
    <property type="protein sequence ID" value="SNR84439.1"/>
    <property type="molecule type" value="Genomic_DNA"/>
</dbReference>
<protein>
    <submittedName>
        <fullName evidence="2">Uncharacterized protein</fullName>
    </submittedName>
</protein>
<feature type="transmembrane region" description="Helical" evidence="1">
    <location>
        <begin position="129"/>
        <end position="150"/>
    </location>
</feature>
<dbReference type="AlphaFoldDB" id="A0A238ZMS9"/>
<feature type="transmembrane region" description="Helical" evidence="1">
    <location>
        <begin position="257"/>
        <end position="278"/>
    </location>
</feature>
<evidence type="ECO:0000313" key="2">
    <source>
        <dbReference type="EMBL" id="SNR84439.1"/>
    </source>
</evidence>
<feature type="transmembrane region" description="Helical" evidence="1">
    <location>
        <begin position="235"/>
        <end position="251"/>
    </location>
</feature>
<feature type="transmembrane region" description="Helical" evidence="1">
    <location>
        <begin position="174"/>
        <end position="191"/>
    </location>
</feature>
<gene>
    <name evidence="2" type="ORF">SAMN04488111_3431</name>
</gene>
<dbReference type="RefSeq" id="WP_089379675.1">
    <property type="nucleotide sequence ID" value="NZ_FZNX01000007.1"/>
</dbReference>
<proteinExistence type="predicted"/>
<reference evidence="3" key="1">
    <citation type="submission" date="2017-06" db="EMBL/GenBank/DDBJ databases">
        <authorList>
            <person name="Varghese N."/>
            <person name="Submissions S."/>
        </authorList>
    </citation>
    <scope>NUCLEOTIDE SEQUENCE [LARGE SCALE GENOMIC DNA]</scope>
    <source>
        <strain evidence="3">DSM 27993</strain>
    </source>
</reference>
<feature type="transmembrane region" description="Helical" evidence="1">
    <location>
        <begin position="28"/>
        <end position="46"/>
    </location>
</feature>
<dbReference type="OrthoDB" id="820796at2"/>
<keyword evidence="3" id="KW-1185">Reference proteome</keyword>
<evidence type="ECO:0000313" key="3">
    <source>
        <dbReference type="Proteomes" id="UP000198412"/>
    </source>
</evidence>
<organism evidence="2 3">
    <name type="scientific">Lutibacter flavus</name>
    <dbReference type="NCBI Taxonomy" id="691689"/>
    <lineage>
        <taxon>Bacteria</taxon>
        <taxon>Pseudomonadati</taxon>
        <taxon>Bacteroidota</taxon>
        <taxon>Flavobacteriia</taxon>
        <taxon>Flavobacteriales</taxon>
        <taxon>Flavobacteriaceae</taxon>
        <taxon>Lutibacter</taxon>
    </lineage>
</organism>
<sequence>MEKIILNFSEKIFNKLKSGWTNPKANKISSIFLVSIFIVSIIISYLDRSNLISLGKWDEYFANPFFAIEISFTLLLILELLSLIFVLPKSVSNSVGKQLELLSLIFIRAAFKEFSHISDFSWDSMSTSVINMLFYAFGALIIFVILGFTYKLQLHTPITNIEDDNRNFIQSKKLLALFLLISFFIIGIYDLKELFNSGNYLHSFHTFYTILIFSDIIIVLIALRYTLNYYKIFRYSAYVVATIFIRISLSIKPYYDVIIGIIAAIFVLFLTLSYNYFLRDIPKKKLEQ</sequence>
<evidence type="ECO:0000256" key="1">
    <source>
        <dbReference type="SAM" id="Phobius"/>
    </source>
</evidence>
<keyword evidence="1" id="KW-0472">Membrane</keyword>
<feature type="transmembrane region" description="Helical" evidence="1">
    <location>
        <begin position="66"/>
        <end position="87"/>
    </location>
</feature>
<feature type="transmembrane region" description="Helical" evidence="1">
    <location>
        <begin position="203"/>
        <end position="223"/>
    </location>
</feature>
<dbReference type="Proteomes" id="UP000198412">
    <property type="component" value="Unassembled WGS sequence"/>
</dbReference>
<accession>A0A238ZMS9</accession>